<sequence>MPYIDYANDAASTSSDNKKPKLPLDKNFHRVYRTVVDEKKTTKLDDGKVYYKKAAVGIYGSGPIGTRIRNAVTGTRYNYLVGSADEDFLYSVALCTGENGLKHSVSMFYDSPEQYENHMKTEVDADWKAQWRAQQV</sequence>
<dbReference type="EMBL" id="MN740120">
    <property type="protein sequence ID" value="QHT88655.1"/>
    <property type="molecule type" value="Genomic_DNA"/>
</dbReference>
<evidence type="ECO:0000256" key="1">
    <source>
        <dbReference type="SAM" id="MobiDB-lite"/>
    </source>
</evidence>
<protein>
    <submittedName>
        <fullName evidence="2">Uncharacterized protein</fullName>
    </submittedName>
</protein>
<feature type="region of interest" description="Disordered" evidence="1">
    <location>
        <begin position="1"/>
        <end position="22"/>
    </location>
</feature>
<reference evidence="2" key="1">
    <citation type="journal article" date="2020" name="Nature">
        <title>Giant virus diversity and host interactions through global metagenomics.</title>
        <authorList>
            <person name="Schulz F."/>
            <person name="Roux S."/>
            <person name="Paez-Espino D."/>
            <person name="Jungbluth S."/>
            <person name="Walsh D.A."/>
            <person name="Denef V.J."/>
            <person name="McMahon K.D."/>
            <person name="Konstantinidis K.T."/>
            <person name="Eloe-Fadrosh E.A."/>
            <person name="Kyrpides N.C."/>
            <person name="Woyke T."/>
        </authorList>
    </citation>
    <scope>NUCLEOTIDE SEQUENCE</scope>
    <source>
        <strain evidence="2">GVMAG-M-3300023184-51</strain>
    </source>
</reference>
<organism evidence="2">
    <name type="scientific">viral metagenome</name>
    <dbReference type="NCBI Taxonomy" id="1070528"/>
    <lineage>
        <taxon>unclassified sequences</taxon>
        <taxon>metagenomes</taxon>
        <taxon>organismal metagenomes</taxon>
    </lineage>
</organism>
<name>A0A6C0I8C4_9ZZZZ</name>
<evidence type="ECO:0000313" key="2">
    <source>
        <dbReference type="EMBL" id="QHT88655.1"/>
    </source>
</evidence>
<accession>A0A6C0I8C4</accession>
<proteinExistence type="predicted"/>
<dbReference type="AlphaFoldDB" id="A0A6C0I8C4"/>